<reference evidence="5" key="1">
    <citation type="submission" date="2018-01" db="EMBL/GenBank/DDBJ databases">
        <authorList>
            <person name="Mao J.F."/>
        </authorList>
    </citation>
    <scope>NUCLEOTIDE SEQUENCE</scope>
    <source>
        <strain evidence="5">Huo1</strain>
        <tissue evidence="5">Leaf</tissue>
    </source>
</reference>
<feature type="region of interest" description="Disordered" evidence="3">
    <location>
        <begin position="242"/>
        <end position="269"/>
    </location>
</feature>
<dbReference type="InterPro" id="IPR029067">
    <property type="entry name" value="CDC48_domain_2-like_sf"/>
</dbReference>
<dbReference type="Gene3D" id="2.40.40.20">
    <property type="match status" value="1"/>
</dbReference>
<comment type="caution">
    <text evidence="5">The sequence shown here is derived from an EMBL/GenBank/DDBJ whole genome shotgun (WGS) entry which is preliminary data.</text>
</comment>
<dbReference type="InterPro" id="IPR009010">
    <property type="entry name" value="Asp_de-COase-like_dom_sf"/>
</dbReference>
<dbReference type="InterPro" id="IPR015342">
    <property type="entry name" value="PEX1-N_C-lobe"/>
</dbReference>
<keyword evidence="6" id="KW-1185">Reference proteome</keyword>
<dbReference type="Pfam" id="PF09262">
    <property type="entry name" value="PEX-1N"/>
    <property type="match status" value="1"/>
</dbReference>
<dbReference type="AlphaFoldDB" id="A0A8X8Z446"/>
<dbReference type="GO" id="GO:0005524">
    <property type="term" value="F:ATP binding"/>
    <property type="evidence" value="ECO:0007669"/>
    <property type="project" value="UniProtKB-KW"/>
</dbReference>
<organism evidence="5">
    <name type="scientific">Salvia splendens</name>
    <name type="common">Scarlet sage</name>
    <dbReference type="NCBI Taxonomy" id="180675"/>
    <lineage>
        <taxon>Eukaryota</taxon>
        <taxon>Viridiplantae</taxon>
        <taxon>Streptophyta</taxon>
        <taxon>Embryophyta</taxon>
        <taxon>Tracheophyta</taxon>
        <taxon>Spermatophyta</taxon>
        <taxon>Magnoliopsida</taxon>
        <taxon>eudicotyledons</taxon>
        <taxon>Gunneridae</taxon>
        <taxon>Pentapetalae</taxon>
        <taxon>asterids</taxon>
        <taxon>lamiids</taxon>
        <taxon>Lamiales</taxon>
        <taxon>Lamiaceae</taxon>
        <taxon>Nepetoideae</taxon>
        <taxon>Mentheae</taxon>
        <taxon>Salviinae</taxon>
        <taxon>Salvia</taxon>
        <taxon>Salvia subgen. Calosphace</taxon>
        <taxon>core Calosphace</taxon>
    </lineage>
</organism>
<dbReference type="GO" id="GO:0007031">
    <property type="term" value="P:peroxisome organization"/>
    <property type="evidence" value="ECO:0007669"/>
    <property type="project" value="InterPro"/>
</dbReference>
<name>A0A8X8Z446_SALSN</name>
<keyword evidence="2" id="KW-0067">ATP-binding</keyword>
<reference evidence="5" key="2">
    <citation type="submission" date="2020-08" db="EMBL/GenBank/DDBJ databases">
        <title>Plant Genome Project.</title>
        <authorList>
            <person name="Zhang R.-G."/>
        </authorList>
    </citation>
    <scope>NUCLEOTIDE SEQUENCE</scope>
    <source>
        <strain evidence="5">Huo1</strain>
        <tissue evidence="5">Leaf</tissue>
    </source>
</reference>
<feature type="domain" description="Peroxisomal ATPase PEX1 N-terminal C-lobe" evidence="4">
    <location>
        <begin position="93"/>
        <end position="166"/>
    </location>
</feature>
<evidence type="ECO:0000256" key="2">
    <source>
        <dbReference type="ARBA" id="ARBA00022840"/>
    </source>
</evidence>
<evidence type="ECO:0000313" key="6">
    <source>
        <dbReference type="Proteomes" id="UP000298416"/>
    </source>
</evidence>
<accession>A0A8X8Z446</accession>
<dbReference type="Proteomes" id="UP000298416">
    <property type="component" value="Unassembled WGS sequence"/>
</dbReference>
<evidence type="ECO:0000313" key="5">
    <source>
        <dbReference type="EMBL" id="KAG6390437.1"/>
    </source>
</evidence>
<dbReference type="EMBL" id="PNBA02000019">
    <property type="protein sequence ID" value="KAG6390437.1"/>
    <property type="molecule type" value="Genomic_DNA"/>
</dbReference>
<keyword evidence="1" id="KW-0547">Nucleotide-binding</keyword>
<gene>
    <name evidence="5" type="ORF">SASPL_148171</name>
</gene>
<sequence>MEFEVRAVGGIESCFVSLPLSLIQTLQTGYLPPILALELRSDDRLWQVAWCGAASNSPSSIEIARHYADCIGLSDRTSVKVRVISNLPKATLVTVEPLTEDDWEILELNSELAESVILKQVGVVHEQMKFPLWLHGQTVVTFLVMSIFPQNPVVQLVPGTEVAVAPKRRKSPSLQSPDEGHTIAKAQLRIQDSDNKSVYKYEENGVEMDVVLTFGVYVHPETAKKYSFSSCQLVEISPRSLSKNNKKKLQSRSKSNENEANNGIHNDKRNSPQHLIVHLLLCESVSKGHIMLAQSLRLYLGVELHSCCCPALSSGLSHDEVEATATKTRERHRKLGHRNGLSDLLRVRCIAQLETFASNSAEDVSSLVIGSKNLLHLKVKYESLPINCKIQTSGKSFPRNRNQAEDAWVDILYMLSLVDESLHDGDYNTYELAFDKDCGSNFSSKTLDMLLEKLQLGDMLFSHVAPSVFPGNVLCASSSSLDWMGTAPSDVNHSRYFLPS</sequence>
<dbReference type="FunFam" id="3.10.330.10:FF:000006">
    <property type="entry name" value="Peroxisome biogenesis factor 1"/>
    <property type="match status" value="1"/>
</dbReference>
<dbReference type="SUPFAM" id="SSF54585">
    <property type="entry name" value="Cdc48 domain 2-like"/>
    <property type="match status" value="1"/>
</dbReference>
<protein>
    <recommendedName>
        <fullName evidence="4">Peroxisomal ATPase PEX1 N-terminal C-lobe domain-containing protein</fullName>
    </recommendedName>
</protein>
<proteinExistence type="predicted"/>
<dbReference type="Gene3D" id="3.10.330.10">
    <property type="match status" value="1"/>
</dbReference>
<evidence type="ECO:0000256" key="3">
    <source>
        <dbReference type="SAM" id="MobiDB-lite"/>
    </source>
</evidence>
<dbReference type="SUPFAM" id="SSF50692">
    <property type="entry name" value="ADC-like"/>
    <property type="match status" value="1"/>
</dbReference>
<evidence type="ECO:0000256" key="1">
    <source>
        <dbReference type="ARBA" id="ARBA00022741"/>
    </source>
</evidence>
<dbReference type="GO" id="GO:0005777">
    <property type="term" value="C:peroxisome"/>
    <property type="evidence" value="ECO:0007669"/>
    <property type="project" value="InterPro"/>
</dbReference>
<evidence type="ECO:0000259" key="4">
    <source>
        <dbReference type="Pfam" id="PF09262"/>
    </source>
</evidence>